<evidence type="ECO:0000256" key="4">
    <source>
        <dbReference type="ARBA" id="ARBA00023163"/>
    </source>
</evidence>
<keyword evidence="3" id="KW-0238">DNA-binding</keyword>
<dbReference type="GO" id="GO:0005829">
    <property type="term" value="C:cytosol"/>
    <property type="evidence" value="ECO:0007669"/>
    <property type="project" value="TreeGrafter"/>
</dbReference>
<keyword evidence="2" id="KW-0805">Transcription regulation</keyword>
<dbReference type="AlphaFoldDB" id="A0A250DN32"/>
<dbReference type="PANTHER" id="PTHR30419:SF8">
    <property type="entry name" value="NITROGEN ASSIMILATION TRANSCRIPTIONAL ACTIVATOR-RELATED"/>
    <property type="match status" value="1"/>
</dbReference>
<proteinExistence type="inferred from homology"/>
<accession>A0A250DN32</accession>
<comment type="similarity">
    <text evidence="1">Belongs to the LysR transcriptional regulatory family.</text>
</comment>
<sequence length="313" mass="34577">MTPSSAVLYARLMTGARFRHLQAFAAIAEFGSAQRAADAIGLTQPAVTHLVADLEEFLQCPLFHRHARGMRMTDMARELLPFVQRSLATLEAGTQFVAFRQSSGHSIVRVGAIHGAINGLLVRALPAFGQSKPDILVQLQEANAAESSALISNREVDLMLCREPPVWPEGWEFADLLPDRLVVVGGPNHPLVRKRGLRLPDLLDEMWLMLHPATHARKTFDALMAAHGAVPRYRKLEVRSSAMVLAQLQSETLLSFTPYSAMRQFVDMGQIALIDVTDLPALPPLGILSVCDERGEAANTLKEHLFRYARKHP</sequence>
<dbReference type="InterPro" id="IPR050950">
    <property type="entry name" value="HTH-type_LysR_regulators"/>
</dbReference>
<protein>
    <recommendedName>
        <fullName evidence="5">HTH lysR-type domain-containing protein</fullName>
    </recommendedName>
</protein>
<keyword evidence="4" id="KW-0804">Transcription</keyword>
<organism evidence="6 7">
    <name type="scientific">Variovorax boronicumulans</name>
    <dbReference type="NCBI Taxonomy" id="436515"/>
    <lineage>
        <taxon>Bacteria</taxon>
        <taxon>Pseudomonadati</taxon>
        <taxon>Pseudomonadota</taxon>
        <taxon>Betaproteobacteria</taxon>
        <taxon>Burkholderiales</taxon>
        <taxon>Comamonadaceae</taxon>
        <taxon>Variovorax</taxon>
    </lineage>
</organism>
<dbReference type="InterPro" id="IPR036390">
    <property type="entry name" value="WH_DNA-bd_sf"/>
</dbReference>
<evidence type="ECO:0000259" key="5">
    <source>
        <dbReference type="PROSITE" id="PS50931"/>
    </source>
</evidence>
<dbReference type="RefSeq" id="WP_095745884.1">
    <property type="nucleotide sequence ID" value="NZ_CP023284.1"/>
</dbReference>
<evidence type="ECO:0000256" key="3">
    <source>
        <dbReference type="ARBA" id="ARBA00023125"/>
    </source>
</evidence>
<dbReference type="Gene3D" id="1.10.10.10">
    <property type="entry name" value="Winged helix-like DNA-binding domain superfamily/Winged helix DNA-binding domain"/>
    <property type="match status" value="1"/>
</dbReference>
<name>A0A250DN32_9BURK</name>
<reference evidence="6 7" key="1">
    <citation type="submission" date="2017-09" db="EMBL/GenBank/DDBJ databases">
        <title>The diverse metabolic capabilities of V. boronicumulans make it an excellent choice for continued studies on novel biodegradation.</title>
        <authorList>
            <person name="Sun S."/>
        </authorList>
    </citation>
    <scope>NUCLEOTIDE SEQUENCE [LARGE SCALE GENOMIC DNA]</scope>
    <source>
        <strain evidence="6 7">J1</strain>
    </source>
</reference>
<evidence type="ECO:0000313" key="6">
    <source>
        <dbReference type="EMBL" id="ATA55531.1"/>
    </source>
</evidence>
<dbReference type="EMBL" id="CP023284">
    <property type="protein sequence ID" value="ATA55531.1"/>
    <property type="molecule type" value="Genomic_DNA"/>
</dbReference>
<dbReference type="SUPFAM" id="SSF53850">
    <property type="entry name" value="Periplasmic binding protein-like II"/>
    <property type="match status" value="1"/>
</dbReference>
<dbReference type="PRINTS" id="PR00039">
    <property type="entry name" value="HTHLYSR"/>
</dbReference>
<dbReference type="Gene3D" id="3.40.190.290">
    <property type="match status" value="1"/>
</dbReference>
<dbReference type="PROSITE" id="PS50931">
    <property type="entry name" value="HTH_LYSR"/>
    <property type="match status" value="1"/>
</dbReference>
<dbReference type="GO" id="GO:0003677">
    <property type="term" value="F:DNA binding"/>
    <property type="evidence" value="ECO:0007669"/>
    <property type="project" value="UniProtKB-KW"/>
</dbReference>
<dbReference type="SUPFAM" id="SSF46785">
    <property type="entry name" value="Winged helix' DNA-binding domain"/>
    <property type="match status" value="1"/>
</dbReference>
<dbReference type="Pfam" id="PF03466">
    <property type="entry name" value="LysR_substrate"/>
    <property type="match status" value="1"/>
</dbReference>
<dbReference type="PANTHER" id="PTHR30419">
    <property type="entry name" value="HTH-TYPE TRANSCRIPTIONAL REGULATOR YBHD"/>
    <property type="match status" value="1"/>
</dbReference>
<evidence type="ECO:0000313" key="7">
    <source>
        <dbReference type="Proteomes" id="UP000217154"/>
    </source>
</evidence>
<dbReference type="InterPro" id="IPR005119">
    <property type="entry name" value="LysR_subst-bd"/>
</dbReference>
<gene>
    <name evidence="6" type="ORF">CKY39_21600</name>
</gene>
<dbReference type="InterPro" id="IPR000847">
    <property type="entry name" value="LysR_HTH_N"/>
</dbReference>
<evidence type="ECO:0000256" key="2">
    <source>
        <dbReference type="ARBA" id="ARBA00023015"/>
    </source>
</evidence>
<dbReference type="Proteomes" id="UP000217154">
    <property type="component" value="Chromosome"/>
</dbReference>
<dbReference type="GO" id="GO:0003700">
    <property type="term" value="F:DNA-binding transcription factor activity"/>
    <property type="evidence" value="ECO:0007669"/>
    <property type="project" value="InterPro"/>
</dbReference>
<evidence type="ECO:0000256" key="1">
    <source>
        <dbReference type="ARBA" id="ARBA00009437"/>
    </source>
</evidence>
<feature type="domain" description="HTH lysR-type" evidence="5">
    <location>
        <begin position="18"/>
        <end position="73"/>
    </location>
</feature>
<dbReference type="Pfam" id="PF00126">
    <property type="entry name" value="HTH_1"/>
    <property type="match status" value="1"/>
</dbReference>
<dbReference type="KEGG" id="vbo:CKY39_21600"/>
<dbReference type="InterPro" id="IPR036388">
    <property type="entry name" value="WH-like_DNA-bd_sf"/>
</dbReference>